<dbReference type="EMBL" id="UOEU01000502">
    <property type="protein sequence ID" value="VAW34014.1"/>
    <property type="molecule type" value="Genomic_DNA"/>
</dbReference>
<name>A0A3B0VRB2_9ZZZZ</name>
<feature type="non-terminal residue" evidence="1">
    <location>
        <position position="48"/>
    </location>
</feature>
<dbReference type="AlphaFoldDB" id="A0A3B0VRB2"/>
<sequence length="48" mass="5376">MEHLITSTTEIESLQTETMFSLDQLVQCGARRMLEAALAAEVEAYIQC</sequence>
<evidence type="ECO:0008006" key="2">
    <source>
        <dbReference type="Google" id="ProtNLM"/>
    </source>
</evidence>
<proteinExistence type="predicted"/>
<organism evidence="1">
    <name type="scientific">hydrothermal vent metagenome</name>
    <dbReference type="NCBI Taxonomy" id="652676"/>
    <lineage>
        <taxon>unclassified sequences</taxon>
        <taxon>metagenomes</taxon>
        <taxon>ecological metagenomes</taxon>
    </lineage>
</organism>
<evidence type="ECO:0000313" key="1">
    <source>
        <dbReference type="EMBL" id="VAW34014.1"/>
    </source>
</evidence>
<gene>
    <name evidence="1" type="ORF">MNBD_CHLOROFLEXI01-5116</name>
</gene>
<protein>
    <recommendedName>
        <fullName evidence="2">IS256 family transposase</fullName>
    </recommendedName>
</protein>
<reference evidence="1" key="1">
    <citation type="submission" date="2018-06" db="EMBL/GenBank/DDBJ databases">
        <authorList>
            <person name="Zhirakovskaya E."/>
        </authorList>
    </citation>
    <scope>NUCLEOTIDE SEQUENCE</scope>
</reference>
<accession>A0A3B0VRB2</accession>